<feature type="transmembrane region" description="Helical" evidence="2">
    <location>
        <begin position="136"/>
        <end position="154"/>
    </location>
</feature>
<gene>
    <name evidence="3" type="ORF">Ahu01nite_011660</name>
</gene>
<proteinExistence type="predicted"/>
<organism evidence="3 4">
    <name type="scientific">Winogradskya humida</name>
    <dbReference type="NCBI Taxonomy" id="113566"/>
    <lineage>
        <taxon>Bacteria</taxon>
        <taxon>Bacillati</taxon>
        <taxon>Actinomycetota</taxon>
        <taxon>Actinomycetes</taxon>
        <taxon>Micromonosporales</taxon>
        <taxon>Micromonosporaceae</taxon>
        <taxon>Winogradskya</taxon>
    </lineage>
</organism>
<comment type="caution">
    <text evidence="3">The sequence shown here is derived from an EMBL/GenBank/DDBJ whole genome shotgun (WGS) entry which is preliminary data.</text>
</comment>
<accession>A0ABQ3ZHI9</accession>
<feature type="compositionally biased region" description="Low complexity" evidence="1">
    <location>
        <begin position="296"/>
        <end position="314"/>
    </location>
</feature>
<feature type="region of interest" description="Disordered" evidence="1">
    <location>
        <begin position="296"/>
        <end position="320"/>
    </location>
</feature>
<evidence type="ECO:0000313" key="3">
    <source>
        <dbReference type="EMBL" id="GIE18064.1"/>
    </source>
</evidence>
<keyword evidence="2" id="KW-1133">Transmembrane helix</keyword>
<feature type="transmembrane region" description="Helical" evidence="2">
    <location>
        <begin position="49"/>
        <end position="69"/>
    </location>
</feature>
<dbReference type="EMBL" id="BOMN01000013">
    <property type="protein sequence ID" value="GIE18064.1"/>
    <property type="molecule type" value="Genomic_DNA"/>
</dbReference>
<keyword evidence="4" id="KW-1185">Reference proteome</keyword>
<feature type="transmembrane region" description="Helical" evidence="2">
    <location>
        <begin position="107"/>
        <end position="124"/>
    </location>
</feature>
<protein>
    <submittedName>
        <fullName evidence="3">Uncharacterized protein</fullName>
    </submittedName>
</protein>
<keyword evidence="2" id="KW-0812">Transmembrane</keyword>
<dbReference type="Proteomes" id="UP000603200">
    <property type="component" value="Unassembled WGS sequence"/>
</dbReference>
<keyword evidence="2" id="KW-0472">Membrane</keyword>
<evidence type="ECO:0000256" key="1">
    <source>
        <dbReference type="SAM" id="MobiDB-lite"/>
    </source>
</evidence>
<name>A0ABQ3ZHI9_9ACTN</name>
<feature type="transmembrane region" description="Helical" evidence="2">
    <location>
        <begin position="194"/>
        <end position="215"/>
    </location>
</feature>
<reference evidence="3 4" key="1">
    <citation type="submission" date="2021-01" db="EMBL/GenBank/DDBJ databases">
        <title>Whole genome shotgun sequence of Actinoplanes humidus NBRC 14915.</title>
        <authorList>
            <person name="Komaki H."/>
            <person name="Tamura T."/>
        </authorList>
    </citation>
    <scope>NUCLEOTIDE SEQUENCE [LARGE SCALE GENOMIC DNA]</scope>
    <source>
        <strain evidence="3 4">NBRC 14915</strain>
    </source>
</reference>
<feature type="transmembrane region" description="Helical" evidence="2">
    <location>
        <begin position="81"/>
        <end position="101"/>
    </location>
</feature>
<sequence length="320" mass="34389">MVAGPAALSLLRLWIEAGGELQTTLLIVANVNTVNLFASMFLIGTRTVTMVLVVIFALGTLLGVSAADARTAGRPLRREPLFARWAAATPLWLLVATFVLAGATWQILYLPLLLPAFVMAFQTVPAYRGFDRAERLGVYAILLIGYYWLVRPVLSEDGFIVAMFAIPPLLASLAPGPVPVPVARVLARVGQPAVLALAVWSAVPVLTVPVLPLTVTTVSHDGGPQETVRGYVITSDDQLTAVLREEGGIRYLPNDDIEGRVLCPSAEQLPIYRVRVRDLHIEDSLLEAWGRRRRPAAPTDAACRTATTPDPAAALSSSDA</sequence>
<evidence type="ECO:0000256" key="2">
    <source>
        <dbReference type="SAM" id="Phobius"/>
    </source>
</evidence>
<evidence type="ECO:0000313" key="4">
    <source>
        <dbReference type="Proteomes" id="UP000603200"/>
    </source>
</evidence>
<feature type="transmembrane region" description="Helical" evidence="2">
    <location>
        <begin position="160"/>
        <end position="182"/>
    </location>
</feature>